<evidence type="ECO:0000313" key="3">
    <source>
        <dbReference type="EMBL" id="BBU68056.1"/>
    </source>
</evidence>
<proteinExistence type="predicted"/>
<dbReference type="AlphaFoldDB" id="A0A7R6R0F6"/>
<protein>
    <submittedName>
        <fullName evidence="3">Glycosyl transferase</fullName>
    </submittedName>
</protein>
<dbReference type="PANTHER" id="PTHR30160">
    <property type="entry name" value="TETRAACYLDISACCHARIDE 4'-KINASE-RELATED"/>
    <property type="match status" value="1"/>
</dbReference>
<dbReference type="InterPro" id="IPR051199">
    <property type="entry name" value="LPS_LOS_Heptosyltrfase"/>
</dbReference>
<gene>
    <name evidence="3" type="ORF">ICHIAU1_03390</name>
</gene>
<dbReference type="CDD" id="cd03789">
    <property type="entry name" value="GT9_LPS_heptosyltransferase"/>
    <property type="match status" value="1"/>
</dbReference>
<dbReference type="EMBL" id="AP022345">
    <property type="protein sequence ID" value="BBU68056.1"/>
    <property type="molecule type" value="Genomic_DNA"/>
</dbReference>
<keyword evidence="1" id="KW-0328">Glycosyltransferase</keyword>
<accession>A0A7R6R0F6</accession>
<keyword evidence="2 3" id="KW-0808">Transferase</keyword>
<dbReference type="GO" id="GO:0008713">
    <property type="term" value="F:ADP-heptose-lipopolysaccharide heptosyltransferase activity"/>
    <property type="evidence" value="ECO:0007669"/>
    <property type="project" value="TreeGrafter"/>
</dbReference>
<dbReference type="Proteomes" id="UP000463961">
    <property type="component" value="Chromosome"/>
</dbReference>
<dbReference type="RefSeq" id="WP_162049001.1">
    <property type="nucleotide sequence ID" value="NZ_AP022345.1"/>
</dbReference>
<dbReference type="Gene3D" id="3.40.50.2000">
    <property type="entry name" value="Glycogen Phosphorylase B"/>
    <property type="match status" value="2"/>
</dbReference>
<reference evidence="4" key="1">
    <citation type="submission" date="2020-01" db="EMBL/GenBank/DDBJ databases">
        <title>Phosphoaccumulans saitamaens gen. nov., sp. nov., a polyphosphate accumulating bacterium isolated from surface river water.</title>
        <authorList>
            <person name="Watanabe K."/>
            <person name="Suda W."/>
        </authorList>
    </citation>
    <scope>NUCLEOTIDE SEQUENCE [LARGE SCALE GENOMIC DNA]</scope>
    <source>
        <strain evidence="4">ICHIAU1</strain>
    </source>
</reference>
<keyword evidence="4" id="KW-1185">Reference proteome</keyword>
<evidence type="ECO:0000256" key="1">
    <source>
        <dbReference type="ARBA" id="ARBA00022676"/>
    </source>
</evidence>
<evidence type="ECO:0000313" key="4">
    <source>
        <dbReference type="Proteomes" id="UP000463961"/>
    </source>
</evidence>
<dbReference type="SUPFAM" id="SSF53756">
    <property type="entry name" value="UDP-Glycosyltransferase/glycogen phosphorylase"/>
    <property type="match status" value="1"/>
</dbReference>
<organism evidence="3 4">
    <name type="scientific">Fluviibacter phosphoraccumulans</name>
    <dbReference type="NCBI Taxonomy" id="1751046"/>
    <lineage>
        <taxon>Bacteria</taxon>
        <taxon>Pseudomonadati</taxon>
        <taxon>Pseudomonadota</taxon>
        <taxon>Betaproteobacteria</taxon>
        <taxon>Rhodocyclales</taxon>
        <taxon>Fluviibacteraceae</taxon>
        <taxon>Fluviibacter</taxon>
    </lineage>
</organism>
<sequence>MLTLSTPPKRILVIHVARFGDTLLTGVAIRALKQAYPDAEIDFLGHPKRYDIIRGLPELAHVGAVSKKSAAFKGWCSKLFGRKPYDLAVIWGHDAAIHRYAERVATHLVVQQIKDETTNQSLRAAGHEVLKMPSDKEMPLADWLLTLVERGLGITTSNRQVAYTVLPAEKAWAKEWLAHSFAVIENPDAFPVIGLIIESFPTFKHRDWPIEHFVELCRGIIQQYPNARFVLLGNLLPKQKVTALKSVMGQRMVQAADRLSMRESGAIMSCLDLYIGIDTGPSHVAAGIGVPMVCLFHCARRGPLVLSPVRPEAVTMIEHPCQTEQCSFSISMGDLQPDRVLEATLAQLQRIRQAQAVA</sequence>
<dbReference type="InterPro" id="IPR002201">
    <property type="entry name" value="Glyco_trans_9"/>
</dbReference>
<dbReference type="GO" id="GO:0009244">
    <property type="term" value="P:lipopolysaccharide core region biosynthetic process"/>
    <property type="evidence" value="ECO:0007669"/>
    <property type="project" value="TreeGrafter"/>
</dbReference>
<name>A0A7R6R0F6_9RHOO</name>
<dbReference type="GO" id="GO:0005829">
    <property type="term" value="C:cytosol"/>
    <property type="evidence" value="ECO:0007669"/>
    <property type="project" value="TreeGrafter"/>
</dbReference>
<evidence type="ECO:0000256" key="2">
    <source>
        <dbReference type="ARBA" id="ARBA00022679"/>
    </source>
</evidence>
<dbReference type="Pfam" id="PF01075">
    <property type="entry name" value="Glyco_transf_9"/>
    <property type="match status" value="1"/>
</dbReference>
<dbReference type="OrthoDB" id="9767552at2"/>